<protein>
    <submittedName>
        <fullName evidence="2">DegV family EDD domain-containing protein</fullName>
    </submittedName>
</protein>
<comment type="caution">
    <text evidence="2">The sequence shown here is derived from an EMBL/GenBank/DDBJ whole genome shotgun (WGS) entry which is preliminary data.</text>
</comment>
<dbReference type="AlphaFoldDB" id="A0A846ZKZ2"/>
<dbReference type="RefSeq" id="WP_113064226.1">
    <property type="nucleotide sequence ID" value="NZ_JAAZQD010000002.1"/>
</dbReference>
<dbReference type="GO" id="GO:0008289">
    <property type="term" value="F:lipid binding"/>
    <property type="evidence" value="ECO:0007669"/>
    <property type="project" value="UniProtKB-KW"/>
</dbReference>
<dbReference type="Pfam" id="PF02645">
    <property type="entry name" value="DegV"/>
    <property type="match status" value="1"/>
</dbReference>
<dbReference type="PANTHER" id="PTHR33434:SF2">
    <property type="entry name" value="FATTY ACID-BINDING PROTEIN TM_1468"/>
    <property type="match status" value="1"/>
</dbReference>
<dbReference type="EMBL" id="JAAZQD010000002">
    <property type="protein sequence ID" value="NKZ38462.1"/>
    <property type="molecule type" value="Genomic_DNA"/>
</dbReference>
<dbReference type="PROSITE" id="PS51482">
    <property type="entry name" value="DEGV"/>
    <property type="match status" value="1"/>
</dbReference>
<accession>A0A846ZKZ2</accession>
<dbReference type="InterPro" id="IPR003797">
    <property type="entry name" value="DegV"/>
</dbReference>
<dbReference type="Gene3D" id="3.40.50.10170">
    <property type="match status" value="1"/>
</dbReference>
<dbReference type="Proteomes" id="UP000541636">
    <property type="component" value="Unassembled WGS sequence"/>
</dbReference>
<dbReference type="SUPFAM" id="SSF82549">
    <property type="entry name" value="DAK1/DegV-like"/>
    <property type="match status" value="1"/>
</dbReference>
<dbReference type="Gene3D" id="3.30.1180.10">
    <property type="match status" value="1"/>
</dbReference>
<name>A0A846ZKZ2_9GAMM</name>
<evidence type="ECO:0000313" key="3">
    <source>
        <dbReference type="Proteomes" id="UP000541636"/>
    </source>
</evidence>
<dbReference type="InterPro" id="IPR043168">
    <property type="entry name" value="DegV_C"/>
</dbReference>
<reference evidence="2 3" key="1">
    <citation type="journal article" date="2017" name="Int. J. Syst. Evol. Microbiol.">
        <title>Oleiagrimonas citrea sp. nov., a marine bacterium isolated from tidal flat sediment and emended description of the genus Oleiagrimonas Fang et al. 2015 and Oleiagrimonas soli.</title>
        <authorList>
            <person name="Yang S.H."/>
            <person name="Seo H.S."/>
            <person name="Seong C.N."/>
            <person name="Kwon K.K."/>
        </authorList>
    </citation>
    <scope>NUCLEOTIDE SEQUENCE [LARGE SCALE GENOMIC DNA]</scope>
    <source>
        <strain evidence="2 3">MEBiC09124</strain>
    </source>
</reference>
<dbReference type="InterPro" id="IPR050270">
    <property type="entry name" value="DegV_domain_contain"/>
</dbReference>
<gene>
    <name evidence="2" type="ORF">HF690_05760</name>
</gene>
<dbReference type="PANTHER" id="PTHR33434">
    <property type="entry name" value="DEGV DOMAIN-CONTAINING PROTEIN DR_1986-RELATED"/>
    <property type="match status" value="1"/>
</dbReference>
<organism evidence="2 3">
    <name type="scientific">Oleiagrimonas citrea</name>
    <dbReference type="NCBI Taxonomy" id="1665687"/>
    <lineage>
        <taxon>Bacteria</taxon>
        <taxon>Pseudomonadati</taxon>
        <taxon>Pseudomonadota</taxon>
        <taxon>Gammaproteobacteria</taxon>
        <taxon>Lysobacterales</taxon>
        <taxon>Rhodanobacteraceae</taxon>
        <taxon>Oleiagrimonas</taxon>
    </lineage>
</organism>
<sequence>MRIGLVMDATCDLPLEFVQKNNITVLPIFVNVEGETFADQHDPVETQRFLDSGMGSRSHAAETTPYSAEEVMQLFMERLVIDYDCVFCFTITATRSPVHEQVSKASFSILKNYRPVRQEAGVTGPFLMRVIDTQTLFAGSAIPVIEAVRLLETEQSPGQMRERLEQVAQNSHGFLIPRDLNYLRQRARRRGDRSIGLFGATLGSALDIKPILRGWRGNTEPMTKVRGFEAAAETLFKHIEERIRHGLMVPTVTLSYGGDLDVMRDLPGYDALRQTCADHGIGLMECPMSITGMANTGQGGLCAGFACEPYEPEF</sequence>
<evidence type="ECO:0000256" key="1">
    <source>
        <dbReference type="ARBA" id="ARBA00023121"/>
    </source>
</evidence>
<keyword evidence="3" id="KW-1185">Reference proteome</keyword>
<dbReference type="NCBIfam" id="TIGR00762">
    <property type="entry name" value="DegV"/>
    <property type="match status" value="1"/>
</dbReference>
<proteinExistence type="predicted"/>
<evidence type="ECO:0000313" key="2">
    <source>
        <dbReference type="EMBL" id="NKZ38462.1"/>
    </source>
</evidence>
<keyword evidence="1" id="KW-0446">Lipid-binding</keyword>